<dbReference type="AlphaFoldDB" id="A0AA96LAR7"/>
<dbReference type="InterPro" id="IPR036890">
    <property type="entry name" value="HATPase_C_sf"/>
</dbReference>
<reference evidence="20 21" key="1">
    <citation type="submission" date="2022-02" db="EMBL/GenBank/DDBJ databases">
        <title>Paenibacillus sp. MBLB1776 Whole Genome Shotgun Sequencing.</title>
        <authorList>
            <person name="Hwang C.Y."/>
            <person name="Cho E.-S."/>
            <person name="Seo M.-J."/>
        </authorList>
    </citation>
    <scope>NUCLEOTIDE SEQUENCE [LARGE SCALE GENOMIC DNA]</scope>
    <source>
        <strain evidence="20 21">MBLB1776</strain>
    </source>
</reference>
<evidence type="ECO:0000256" key="8">
    <source>
        <dbReference type="ARBA" id="ARBA00022741"/>
    </source>
</evidence>
<evidence type="ECO:0000256" key="4">
    <source>
        <dbReference type="ARBA" id="ARBA00022475"/>
    </source>
</evidence>
<dbReference type="SUPFAM" id="SSF47384">
    <property type="entry name" value="Homodimeric domain of signal transducing histidine kinase"/>
    <property type="match status" value="1"/>
</dbReference>
<keyword evidence="14 17" id="KW-0472">Membrane</keyword>
<keyword evidence="8" id="KW-0547">Nucleotide-binding</keyword>
<evidence type="ECO:0000256" key="15">
    <source>
        <dbReference type="ARBA" id="ARBA00037219"/>
    </source>
</evidence>
<evidence type="ECO:0000256" key="10">
    <source>
        <dbReference type="ARBA" id="ARBA00022840"/>
    </source>
</evidence>
<evidence type="ECO:0000256" key="2">
    <source>
        <dbReference type="ARBA" id="ARBA00004651"/>
    </source>
</evidence>
<protein>
    <recommendedName>
        <fullName evidence="16">Heme sensor protein HssS</fullName>
        <ecNumber evidence="3">2.7.13.3</ecNumber>
    </recommendedName>
</protein>
<dbReference type="KEGG" id="paun:MJA45_19345"/>
<dbReference type="CDD" id="cd06225">
    <property type="entry name" value="HAMP"/>
    <property type="match status" value="1"/>
</dbReference>
<dbReference type="SMART" id="SM00388">
    <property type="entry name" value="HisKA"/>
    <property type="match status" value="1"/>
</dbReference>
<evidence type="ECO:0000256" key="12">
    <source>
        <dbReference type="ARBA" id="ARBA00023012"/>
    </source>
</evidence>
<feature type="transmembrane region" description="Helical" evidence="17">
    <location>
        <begin position="6"/>
        <end position="27"/>
    </location>
</feature>
<evidence type="ECO:0000256" key="5">
    <source>
        <dbReference type="ARBA" id="ARBA00022553"/>
    </source>
</evidence>
<keyword evidence="9" id="KW-0418">Kinase</keyword>
<comment type="function">
    <text evidence="15">Member of the two-component regulatory system HssS/HssR involved in intracellular heme homeostasis and tempering of staphylococcal virulence. HssS functions as a heme sensor histidine kinase which is autophosphorylated at a histidine residue and transfers its phosphate group to an aspartate residue of HssR. HssR/HssS activates the expression of hrtAB, an efflux pump, in response to extracellular heme, hemin, hemoglobin or blood.</text>
</comment>
<keyword evidence="12" id="KW-0902">Two-component regulatory system</keyword>
<feature type="domain" description="Histidine kinase" evidence="18">
    <location>
        <begin position="244"/>
        <end position="458"/>
    </location>
</feature>
<accession>A0AA96LAR7</accession>
<gene>
    <name evidence="20" type="ORF">MJA45_19345</name>
</gene>
<keyword evidence="21" id="KW-1185">Reference proteome</keyword>
<dbReference type="InterPro" id="IPR050398">
    <property type="entry name" value="HssS/ArlS-like"/>
</dbReference>
<evidence type="ECO:0000256" key="9">
    <source>
        <dbReference type="ARBA" id="ARBA00022777"/>
    </source>
</evidence>
<dbReference type="EMBL" id="CP130318">
    <property type="protein sequence ID" value="WNQ09765.1"/>
    <property type="molecule type" value="Genomic_DNA"/>
</dbReference>
<evidence type="ECO:0000256" key="6">
    <source>
        <dbReference type="ARBA" id="ARBA00022679"/>
    </source>
</evidence>
<dbReference type="InterPro" id="IPR003661">
    <property type="entry name" value="HisK_dim/P_dom"/>
</dbReference>
<keyword evidence="5" id="KW-0597">Phosphoprotein</keyword>
<keyword evidence="13" id="KW-0843">Virulence</keyword>
<evidence type="ECO:0000256" key="17">
    <source>
        <dbReference type="SAM" id="Phobius"/>
    </source>
</evidence>
<keyword evidence="10 20" id="KW-0067">ATP-binding</keyword>
<dbReference type="SUPFAM" id="SSF55874">
    <property type="entry name" value="ATPase domain of HSP90 chaperone/DNA topoisomerase II/histidine kinase"/>
    <property type="match status" value="1"/>
</dbReference>
<dbReference type="InterPro" id="IPR003660">
    <property type="entry name" value="HAMP_dom"/>
</dbReference>
<evidence type="ECO:0000313" key="20">
    <source>
        <dbReference type="EMBL" id="WNQ09765.1"/>
    </source>
</evidence>
<proteinExistence type="predicted"/>
<dbReference type="PANTHER" id="PTHR45528:SF11">
    <property type="entry name" value="HISTIDINE KINASE"/>
    <property type="match status" value="1"/>
</dbReference>
<dbReference type="InterPro" id="IPR005467">
    <property type="entry name" value="His_kinase_dom"/>
</dbReference>
<name>A0AA96LAR7_9BACL</name>
<evidence type="ECO:0000256" key="14">
    <source>
        <dbReference type="ARBA" id="ARBA00023136"/>
    </source>
</evidence>
<dbReference type="EC" id="2.7.13.3" evidence="3"/>
<keyword evidence="11 17" id="KW-1133">Transmembrane helix</keyword>
<evidence type="ECO:0000313" key="21">
    <source>
        <dbReference type="Proteomes" id="UP001305702"/>
    </source>
</evidence>
<evidence type="ECO:0000256" key="1">
    <source>
        <dbReference type="ARBA" id="ARBA00000085"/>
    </source>
</evidence>
<dbReference type="GO" id="GO:0000155">
    <property type="term" value="F:phosphorelay sensor kinase activity"/>
    <property type="evidence" value="ECO:0007669"/>
    <property type="project" value="InterPro"/>
</dbReference>
<organism evidence="20 21">
    <name type="scientific">Paenibacillus aurantius</name>
    <dbReference type="NCBI Taxonomy" id="2918900"/>
    <lineage>
        <taxon>Bacteria</taxon>
        <taxon>Bacillati</taxon>
        <taxon>Bacillota</taxon>
        <taxon>Bacilli</taxon>
        <taxon>Bacillales</taxon>
        <taxon>Paenibacillaceae</taxon>
        <taxon>Paenibacillus</taxon>
    </lineage>
</organism>
<dbReference type="GO" id="GO:0005524">
    <property type="term" value="F:ATP binding"/>
    <property type="evidence" value="ECO:0007669"/>
    <property type="project" value="UniProtKB-KW"/>
</dbReference>
<dbReference type="SMART" id="SM00304">
    <property type="entry name" value="HAMP"/>
    <property type="match status" value="1"/>
</dbReference>
<dbReference type="CDD" id="cd00082">
    <property type="entry name" value="HisKA"/>
    <property type="match status" value="1"/>
</dbReference>
<dbReference type="InterPro" id="IPR036097">
    <property type="entry name" value="HisK_dim/P_sf"/>
</dbReference>
<dbReference type="FunFam" id="3.30.565.10:FF:000006">
    <property type="entry name" value="Sensor histidine kinase WalK"/>
    <property type="match status" value="1"/>
</dbReference>
<keyword evidence="7 17" id="KW-0812">Transmembrane</keyword>
<evidence type="ECO:0000259" key="19">
    <source>
        <dbReference type="PROSITE" id="PS50885"/>
    </source>
</evidence>
<comment type="catalytic activity">
    <reaction evidence="1">
        <text>ATP + protein L-histidine = ADP + protein N-phospho-L-histidine.</text>
        <dbReference type="EC" id="2.7.13.3"/>
    </reaction>
</comment>
<dbReference type="Pfam" id="PF02518">
    <property type="entry name" value="HATPase_c"/>
    <property type="match status" value="1"/>
</dbReference>
<evidence type="ECO:0000256" key="7">
    <source>
        <dbReference type="ARBA" id="ARBA00022692"/>
    </source>
</evidence>
<dbReference type="PRINTS" id="PR00344">
    <property type="entry name" value="BCTRLSENSOR"/>
</dbReference>
<dbReference type="PROSITE" id="PS50109">
    <property type="entry name" value="HIS_KIN"/>
    <property type="match status" value="1"/>
</dbReference>
<evidence type="ECO:0000259" key="18">
    <source>
        <dbReference type="PROSITE" id="PS50109"/>
    </source>
</evidence>
<dbReference type="RefSeq" id="WP_315603539.1">
    <property type="nucleotide sequence ID" value="NZ_CP130318.1"/>
</dbReference>
<feature type="domain" description="HAMP" evidence="19">
    <location>
        <begin position="184"/>
        <end position="236"/>
    </location>
</feature>
<dbReference type="GO" id="GO:0005886">
    <property type="term" value="C:plasma membrane"/>
    <property type="evidence" value="ECO:0007669"/>
    <property type="project" value="UniProtKB-SubCell"/>
</dbReference>
<dbReference type="Gene3D" id="6.10.340.10">
    <property type="match status" value="1"/>
</dbReference>
<dbReference type="InterPro" id="IPR004358">
    <property type="entry name" value="Sig_transdc_His_kin-like_C"/>
</dbReference>
<keyword evidence="4" id="KW-1003">Cell membrane</keyword>
<dbReference type="SMART" id="SM00387">
    <property type="entry name" value="HATPase_c"/>
    <property type="match status" value="1"/>
</dbReference>
<evidence type="ECO:0000256" key="16">
    <source>
        <dbReference type="ARBA" id="ARBA00040841"/>
    </source>
</evidence>
<dbReference type="PROSITE" id="PS50885">
    <property type="entry name" value="HAMP"/>
    <property type="match status" value="1"/>
</dbReference>
<dbReference type="FunFam" id="1.10.287.130:FF:000001">
    <property type="entry name" value="Two-component sensor histidine kinase"/>
    <property type="match status" value="1"/>
</dbReference>
<sequence>MRSLYSRVFLTTIIVVLASSLLGFLGANMYYHIKLKPYNDEKLIRVAEQLKQYLESHPDNPEEFLQESAALGYQLYWSDGRGNDRFYGRAFRVTDLPDNAIRSVLNGNRYHGVADFPDKPFVTGFFDNRLSNTVGVPVFLGSRPYGLFLRPDVLLQFGELRLFFALIGLFTVVISVLFFLLSTRYLVKPITGLSEATKLIAQGNYKLRLPVKRHDEIGRLARHFLTMSEELERVDQARQQFVSNVSHEIQSPLTSIQGFAKLLAEKGLPEEERRHYAAVIEEESRHLSQLSKQLLLLSSLEQGEEPVSVESFRLRDQIRQAVQVLQWQLDEKELLLKLSIPEPLLLKGDEVLLMQVWMNLLSNAVTYTPQGGSIEIVAEQGPSHTAVNVRNTGQGIEPEHWPYLFDRFYRADRSRDRSTGRTGLGLAIVKKIVRLHGGTVGVASSEAGTVFTVTLPNP</sequence>
<keyword evidence="6" id="KW-0808">Transferase</keyword>
<evidence type="ECO:0000256" key="3">
    <source>
        <dbReference type="ARBA" id="ARBA00012438"/>
    </source>
</evidence>
<dbReference type="PANTHER" id="PTHR45528">
    <property type="entry name" value="SENSOR HISTIDINE KINASE CPXA"/>
    <property type="match status" value="1"/>
</dbReference>
<dbReference type="CDD" id="cd00075">
    <property type="entry name" value="HATPase"/>
    <property type="match status" value="1"/>
</dbReference>
<feature type="transmembrane region" description="Helical" evidence="17">
    <location>
        <begin position="160"/>
        <end position="181"/>
    </location>
</feature>
<dbReference type="Pfam" id="PF00672">
    <property type="entry name" value="HAMP"/>
    <property type="match status" value="1"/>
</dbReference>
<evidence type="ECO:0000256" key="13">
    <source>
        <dbReference type="ARBA" id="ARBA00023026"/>
    </source>
</evidence>
<comment type="subcellular location">
    <subcellularLocation>
        <location evidence="2">Cell membrane</location>
        <topology evidence="2">Multi-pass membrane protein</topology>
    </subcellularLocation>
</comment>
<dbReference type="Gene3D" id="3.30.565.10">
    <property type="entry name" value="Histidine kinase-like ATPase, C-terminal domain"/>
    <property type="match status" value="1"/>
</dbReference>
<dbReference type="Pfam" id="PF00512">
    <property type="entry name" value="HisKA"/>
    <property type="match status" value="1"/>
</dbReference>
<dbReference type="InterPro" id="IPR003594">
    <property type="entry name" value="HATPase_dom"/>
</dbReference>
<dbReference type="Gene3D" id="1.10.287.130">
    <property type="match status" value="1"/>
</dbReference>
<dbReference type="SUPFAM" id="SSF158472">
    <property type="entry name" value="HAMP domain-like"/>
    <property type="match status" value="1"/>
</dbReference>
<dbReference type="Proteomes" id="UP001305702">
    <property type="component" value="Chromosome"/>
</dbReference>
<evidence type="ECO:0000256" key="11">
    <source>
        <dbReference type="ARBA" id="ARBA00022989"/>
    </source>
</evidence>